<keyword evidence="2" id="KW-1185">Reference proteome</keyword>
<dbReference type="Pfam" id="PF10859">
    <property type="entry name" value="DUF2660"/>
    <property type="match status" value="1"/>
</dbReference>
<sequence length="113" mass="13275">MCGDLFLKFLKLYQKFRVLTERLYNQNRHKEDEDKSLTLQEKIELSWAFLTNITEQVMNRFSNQDQQKVENAGQALSKNGAKYQHNVNREANIVQAVIKTRVKDQNKGQSVSR</sequence>
<comment type="caution">
    <text evidence="1">The sequence shown here is derived from an EMBL/GenBank/DDBJ whole genome shotgun (WGS) entry which is preliminary data.</text>
</comment>
<dbReference type="InterPro" id="IPR022589">
    <property type="entry name" value="DUF2660"/>
</dbReference>
<accession>A0ABU5NAI6</accession>
<proteinExistence type="predicted"/>
<evidence type="ECO:0000313" key="2">
    <source>
        <dbReference type="Proteomes" id="UP001291687"/>
    </source>
</evidence>
<dbReference type="EMBL" id="JARJFB010000004">
    <property type="protein sequence ID" value="MEA0970146.1"/>
    <property type="molecule type" value="Genomic_DNA"/>
</dbReference>
<dbReference type="Proteomes" id="UP001291687">
    <property type="component" value="Unassembled WGS sequence"/>
</dbReference>
<gene>
    <name evidence="1" type="ORF">Megvenef_00096</name>
</gene>
<organism evidence="1 2">
    <name type="scientific">Candidatus Megaera venefica</name>
    <dbReference type="NCBI Taxonomy" id="2055910"/>
    <lineage>
        <taxon>Bacteria</taxon>
        <taxon>Pseudomonadati</taxon>
        <taxon>Pseudomonadota</taxon>
        <taxon>Alphaproteobacteria</taxon>
        <taxon>Rickettsiales</taxon>
        <taxon>Rickettsiaceae</taxon>
        <taxon>Candidatus Megaera</taxon>
    </lineage>
</organism>
<reference evidence="1 2" key="1">
    <citation type="submission" date="2023-03" db="EMBL/GenBank/DDBJ databases">
        <title>Host association and intracellularity evolved multiple times independently in the Rickettsiales.</title>
        <authorList>
            <person name="Castelli M."/>
            <person name="Nardi T."/>
            <person name="Gammuto L."/>
            <person name="Bellinzona G."/>
            <person name="Sabaneyeva E."/>
            <person name="Potekhin A."/>
            <person name="Serra V."/>
            <person name="Petroni G."/>
            <person name="Sassera D."/>
        </authorList>
    </citation>
    <scope>NUCLEOTIDE SEQUENCE [LARGE SCALE GENOMIC DNA]</scope>
    <source>
        <strain evidence="1 2">Sr 2-6</strain>
    </source>
</reference>
<protein>
    <submittedName>
        <fullName evidence="1">DUF2660 domain-containing protein</fullName>
    </submittedName>
</protein>
<name>A0ABU5NAI6_9RICK</name>
<evidence type="ECO:0000313" key="1">
    <source>
        <dbReference type="EMBL" id="MEA0970146.1"/>
    </source>
</evidence>